<comment type="catalytic activity">
    <reaction evidence="7">
        <text>adenosine + H2O + H(+) = inosine + NH4(+)</text>
        <dbReference type="Rhea" id="RHEA:24408"/>
        <dbReference type="ChEBI" id="CHEBI:15377"/>
        <dbReference type="ChEBI" id="CHEBI:15378"/>
        <dbReference type="ChEBI" id="CHEBI:16335"/>
        <dbReference type="ChEBI" id="CHEBI:17596"/>
        <dbReference type="ChEBI" id="CHEBI:28938"/>
        <dbReference type="EC" id="3.5.4.4"/>
    </reaction>
    <physiologicalReaction direction="left-to-right" evidence="7">
        <dbReference type="Rhea" id="RHEA:24409"/>
    </physiologicalReaction>
</comment>
<dbReference type="CDD" id="cd16833">
    <property type="entry name" value="YfiH"/>
    <property type="match status" value="1"/>
</dbReference>
<dbReference type="SUPFAM" id="SSF64438">
    <property type="entry name" value="CNF1/YfiH-like putative cysteine hydrolases"/>
    <property type="match status" value="1"/>
</dbReference>
<protein>
    <submittedName>
        <fullName evidence="10">Polyphenol oxidase</fullName>
    </submittedName>
</protein>
<comment type="catalytic activity">
    <reaction evidence="1">
        <text>inosine + phosphate = alpha-D-ribose 1-phosphate + hypoxanthine</text>
        <dbReference type="Rhea" id="RHEA:27646"/>
        <dbReference type="ChEBI" id="CHEBI:17368"/>
        <dbReference type="ChEBI" id="CHEBI:17596"/>
        <dbReference type="ChEBI" id="CHEBI:43474"/>
        <dbReference type="ChEBI" id="CHEBI:57720"/>
        <dbReference type="EC" id="2.4.2.1"/>
    </reaction>
    <physiologicalReaction direction="left-to-right" evidence="1">
        <dbReference type="Rhea" id="RHEA:27647"/>
    </physiologicalReaction>
</comment>
<comment type="catalytic activity">
    <reaction evidence="8">
        <text>adenosine + phosphate = alpha-D-ribose 1-phosphate + adenine</text>
        <dbReference type="Rhea" id="RHEA:27642"/>
        <dbReference type="ChEBI" id="CHEBI:16335"/>
        <dbReference type="ChEBI" id="CHEBI:16708"/>
        <dbReference type="ChEBI" id="CHEBI:43474"/>
        <dbReference type="ChEBI" id="CHEBI:57720"/>
        <dbReference type="EC" id="2.4.2.1"/>
    </reaction>
    <physiologicalReaction direction="left-to-right" evidence="8">
        <dbReference type="Rhea" id="RHEA:27643"/>
    </physiologicalReaction>
</comment>
<evidence type="ECO:0000256" key="4">
    <source>
        <dbReference type="ARBA" id="ARBA00022723"/>
    </source>
</evidence>
<evidence type="ECO:0000256" key="2">
    <source>
        <dbReference type="ARBA" id="ARBA00007353"/>
    </source>
</evidence>
<dbReference type="NCBIfam" id="TIGR00726">
    <property type="entry name" value="peptidoglycan editing factor PgeF"/>
    <property type="match status" value="1"/>
</dbReference>
<keyword evidence="5" id="KW-0378">Hydrolase</keyword>
<dbReference type="Gene3D" id="3.60.140.10">
    <property type="entry name" value="CNF1/YfiH-like putative cysteine hydrolases"/>
    <property type="match status" value="1"/>
</dbReference>
<dbReference type="InterPro" id="IPR038371">
    <property type="entry name" value="Cu_polyphenol_OxRdtase_sf"/>
</dbReference>
<keyword evidence="6" id="KW-0862">Zinc</keyword>
<reference evidence="10" key="1">
    <citation type="submission" date="2019-03" db="EMBL/GenBank/DDBJ databases">
        <authorList>
            <person name="Hao L."/>
        </authorList>
    </citation>
    <scope>NUCLEOTIDE SEQUENCE</scope>
</reference>
<comment type="similarity">
    <text evidence="2">Belongs to the purine nucleoside phosphorylase YfiH/LACC1 family.</text>
</comment>
<dbReference type="InterPro" id="IPR003730">
    <property type="entry name" value="Cu_polyphenol_OxRdtase"/>
</dbReference>
<evidence type="ECO:0000256" key="9">
    <source>
        <dbReference type="ARBA" id="ARBA00049893"/>
    </source>
</evidence>
<evidence type="ECO:0000256" key="8">
    <source>
        <dbReference type="ARBA" id="ARBA00048968"/>
    </source>
</evidence>
<dbReference type="AlphaFoldDB" id="A0A485M1W3"/>
<evidence type="ECO:0000313" key="10">
    <source>
        <dbReference type="EMBL" id="VFU12789.1"/>
    </source>
</evidence>
<dbReference type="EMBL" id="CAADRM010000056">
    <property type="protein sequence ID" value="VFU12789.1"/>
    <property type="molecule type" value="Genomic_DNA"/>
</dbReference>
<dbReference type="GO" id="GO:0016787">
    <property type="term" value="F:hydrolase activity"/>
    <property type="evidence" value="ECO:0007669"/>
    <property type="project" value="UniProtKB-KW"/>
</dbReference>
<keyword evidence="3" id="KW-0808">Transferase</keyword>
<accession>A0A485M1W3</accession>
<evidence type="ECO:0000256" key="6">
    <source>
        <dbReference type="ARBA" id="ARBA00022833"/>
    </source>
</evidence>
<evidence type="ECO:0000256" key="5">
    <source>
        <dbReference type="ARBA" id="ARBA00022801"/>
    </source>
</evidence>
<dbReference type="GO" id="GO:0005507">
    <property type="term" value="F:copper ion binding"/>
    <property type="evidence" value="ECO:0007669"/>
    <property type="project" value="TreeGrafter"/>
</dbReference>
<keyword evidence="4" id="KW-0479">Metal-binding</keyword>
<gene>
    <name evidence="10" type="primary">yfiH</name>
    <name evidence="10" type="ORF">SCFA_1490004</name>
</gene>
<sequence>MRGIFCTKDLTKGIDGGPASVRSMLENLIPGCNIFCLDQVHSGRVVLAEDLAPLEMPRADGIISRDPDAVLCVRTADCVPVLAWAKDMPLNAAIHAGWRGLAQGIVATCIRMMRALGARDIGAGIGPSIGPCCYEVGREVVDALGVEPFARADGSLTVDLREAARSQLKDSGVSGDAIEMHDLCTACNTDRFFSYRRKGQQAGRNLSLIGGKSWSLPGLPVG</sequence>
<dbReference type="Pfam" id="PF02578">
    <property type="entry name" value="Cu-oxidase_4"/>
    <property type="match status" value="1"/>
</dbReference>
<dbReference type="PANTHER" id="PTHR30616:SF2">
    <property type="entry name" value="PURINE NUCLEOSIDE PHOSPHORYLASE LACC1"/>
    <property type="match status" value="1"/>
</dbReference>
<evidence type="ECO:0000256" key="3">
    <source>
        <dbReference type="ARBA" id="ARBA00022679"/>
    </source>
</evidence>
<name>A0A485M1W3_9ZZZZ</name>
<evidence type="ECO:0000256" key="7">
    <source>
        <dbReference type="ARBA" id="ARBA00047989"/>
    </source>
</evidence>
<dbReference type="InterPro" id="IPR011324">
    <property type="entry name" value="Cytotoxic_necrot_fac-like_cat"/>
</dbReference>
<organism evidence="10">
    <name type="scientific">anaerobic digester metagenome</name>
    <dbReference type="NCBI Taxonomy" id="1263854"/>
    <lineage>
        <taxon>unclassified sequences</taxon>
        <taxon>metagenomes</taxon>
        <taxon>ecological metagenomes</taxon>
    </lineage>
</organism>
<dbReference type="PANTHER" id="PTHR30616">
    <property type="entry name" value="UNCHARACTERIZED PROTEIN YFIH"/>
    <property type="match status" value="1"/>
</dbReference>
<comment type="catalytic activity">
    <reaction evidence="9">
        <text>S-methyl-5'-thioadenosine + phosphate = 5-(methylsulfanyl)-alpha-D-ribose 1-phosphate + adenine</text>
        <dbReference type="Rhea" id="RHEA:11852"/>
        <dbReference type="ChEBI" id="CHEBI:16708"/>
        <dbReference type="ChEBI" id="CHEBI:17509"/>
        <dbReference type="ChEBI" id="CHEBI:43474"/>
        <dbReference type="ChEBI" id="CHEBI:58533"/>
        <dbReference type="EC" id="2.4.2.28"/>
    </reaction>
    <physiologicalReaction direction="left-to-right" evidence="9">
        <dbReference type="Rhea" id="RHEA:11853"/>
    </physiologicalReaction>
</comment>
<dbReference type="GO" id="GO:0017061">
    <property type="term" value="F:S-methyl-5-thioadenosine phosphorylase activity"/>
    <property type="evidence" value="ECO:0007669"/>
    <property type="project" value="UniProtKB-EC"/>
</dbReference>
<evidence type="ECO:0000256" key="1">
    <source>
        <dbReference type="ARBA" id="ARBA00000553"/>
    </source>
</evidence>
<proteinExistence type="inferred from homology"/>